<comment type="subcellular location">
    <subcellularLocation>
        <location evidence="1">Membrane</location>
        <topology evidence="1">Multi-pass membrane protein</topology>
    </subcellularLocation>
</comment>
<evidence type="ECO:0000256" key="4">
    <source>
        <dbReference type="ARBA" id="ARBA00022989"/>
    </source>
</evidence>
<evidence type="ECO:0000256" key="5">
    <source>
        <dbReference type="ARBA" id="ARBA00023043"/>
    </source>
</evidence>
<proteinExistence type="predicted"/>
<evidence type="ECO:0000259" key="10">
    <source>
        <dbReference type="Pfam" id="PF13962"/>
    </source>
</evidence>
<name>A0ABD3IN21_EUCGL</name>
<dbReference type="Proteomes" id="UP001634007">
    <property type="component" value="Unassembled WGS sequence"/>
</dbReference>
<feature type="transmembrane region" description="Helical" evidence="9">
    <location>
        <begin position="464"/>
        <end position="483"/>
    </location>
</feature>
<dbReference type="Pfam" id="PF12796">
    <property type="entry name" value="Ank_2"/>
    <property type="match status" value="3"/>
</dbReference>
<keyword evidence="4 9" id="KW-1133">Transmembrane helix</keyword>
<dbReference type="SMART" id="SM00248">
    <property type="entry name" value="ANK"/>
    <property type="match status" value="9"/>
</dbReference>
<evidence type="ECO:0000256" key="7">
    <source>
        <dbReference type="PROSITE-ProRule" id="PRU00023"/>
    </source>
</evidence>
<feature type="region of interest" description="Disordered" evidence="8">
    <location>
        <begin position="598"/>
        <end position="619"/>
    </location>
</feature>
<keyword evidence="12" id="KW-1185">Reference proteome</keyword>
<organism evidence="11 12">
    <name type="scientific">Eucalyptus globulus</name>
    <name type="common">Tasmanian blue gum</name>
    <dbReference type="NCBI Taxonomy" id="34317"/>
    <lineage>
        <taxon>Eukaryota</taxon>
        <taxon>Viridiplantae</taxon>
        <taxon>Streptophyta</taxon>
        <taxon>Embryophyta</taxon>
        <taxon>Tracheophyta</taxon>
        <taxon>Spermatophyta</taxon>
        <taxon>Magnoliopsida</taxon>
        <taxon>eudicotyledons</taxon>
        <taxon>Gunneridae</taxon>
        <taxon>Pentapetalae</taxon>
        <taxon>rosids</taxon>
        <taxon>malvids</taxon>
        <taxon>Myrtales</taxon>
        <taxon>Myrtaceae</taxon>
        <taxon>Myrtoideae</taxon>
        <taxon>Eucalypteae</taxon>
        <taxon>Eucalyptus</taxon>
    </lineage>
</organism>
<dbReference type="InterPro" id="IPR026961">
    <property type="entry name" value="PGG_dom"/>
</dbReference>
<dbReference type="Gene3D" id="1.25.40.20">
    <property type="entry name" value="Ankyrin repeat-containing domain"/>
    <property type="match status" value="2"/>
</dbReference>
<keyword evidence="3" id="KW-0677">Repeat</keyword>
<dbReference type="PANTHER" id="PTHR24186">
    <property type="entry name" value="PROTEIN PHOSPHATASE 1 REGULATORY SUBUNIT"/>
    <property type="match status" value="1"/>
</dbReference>
<feature type="repeat" description="ANK" evidence="7">
    <location>
        <begin position="116"/>
        <end position="139"/>
    </location>
</feature>
<feature type="transmembrane region" description="Helical" evidence="9">
    <location>
        <begin position="489"/>
        <end position="509"/>
    </location>
</feature>
<dbReference type="InterPro" id="IPR002110">
    <property type="entry name" value="Ankyrin_rpt"/>
</dbReference>
<evidence type="ECO:0000256" key="3">
    <source>
        <dbReference type="ARBA" id="ARBA00022737"/>
    </source>
</evidence>
<evidence type="ECO:0000256" key="8">
    <source>
        <dbReference type="SAM" id="MobiDB-lite"/>
    </source>
</evidence>
<accession>A0ABD3IN21</accession>
<dbReference type="AlphaFoldDB" id="A0ABD3IN21"/>
<dbReference type="EMBL" id="JBJKBG010000011">
    <property type="protein sequence ID" value="KAL3714934.1"/>
    <property type="molecule type" value="Genomic_DNA"/>
</dbReference>
<dbReference type="SUPFAM" id="SSF48403">
    <property type="entry name" value="Ankyrin repeat"/>
    <property type="match status" value="2"/>
</dbReference>
<evidence type="ECO:0000256" key="6">
    <source>
        <dbReference type="ARBA" id="ARBA00023136"/>
    </source>
</evidence>
<dbReference type="PANTHER" id="PTHR24186:SF46">
    <property type="entry name" value="PROTEIN ACCELERATED CELL DEATH 6-LIKE"/>
    <property type="match status" value="1"/>
</dbReference>
<dbReference type="PROSITE" id="PS50088">
    <property type="entry name" value="ANK_REPEAT"/>
    <property type="match status" value="1"/>
</dbReference>
<keyword evidence="5 7" id="KW-0040">ANK repeat</keyword>
<protein>
    <recommendedName>
        <fullName evidence="10">PGG domain-containing protein</fullName>
    </recommendedName>
</protein>
<evidence type="ECO:0000313" key="11">
    <source>
        <dbReference type="EMBL" id="KAL3714934.1"/>
    </source>
</evidence>
<reference evidence="11 12" key="1">
    <citation type="submission" date="2024-11" db="EMBL/GenBank/DDBJ databases">
        <title>Chromosome-level genome assembly of Eucalyptus globulus Labill. provides insights into its genome evolution.</title>
        <authorList>
            <person name="Li X."/>
        </authorList>
    </citation>
    <scope>NUCLEOTIDE SEQUENCE [LARGE SCALE GENOMIC DNA]</scope>
    <source>
        <strain evidence="11">CL2024</strain>
        <tissue evidence="11">Fresh tender leaves</tissue>
    </source>
</reference>
<feature type="transmembrane region" description="Helical" evidence="9">
    <location>
        <begin position="521"/>
        <end position="540"/>
    </location>
</feature>
<dbReference type="InterPro" id="IPR036770">
    <property type="entry name" value="Ankyrin_rpt-contain_sf"/>
</dbReference>
<evidence type="ECO:0000256" key="1">
    <source>
        <dbReference type="ARBA" id="ARBA00004141"/>
    </source>
</evidence>
<dbReference type="GO" id="GO:0016020">
    <property type="term" value="C:membrane"/>
    <property type="evidence" value="ECO:0007669"/>
    <property type="project" value="UniProtKB-SubCell"/>
</dbReference>
<comment type="caution">
    <text evidence="11">The sequence shown here is derived from an EMBL/GenBank/DDBJ whole genome shotgun (WGS) entry which is preliminary data.</text>
</comment>
<evidence type="ECO:0000313" key="12">
    <source>
        <dbReference type="Proteomes" id="UP001634007"/>
    </source>
</evidence>
<evidence type="ECO:0000256" key="9">
    <source>
        <dbReference type="SAM" id="Phobius"/>
    </source>
</evidence>
<keyword evidence="6 9" id="KW-0472">Membrane</keyword>
<dbReference type="Pfam" id="PF13962">
    <property type="entry name" value="PGG"/>
    <property type="match status" value="1"/>
</dbReference>
<keyword evidence="2 9" id="KW-0812">Transmembrane</keyword>
<dbReference type="PROSITE" id="PS50297">
    <property type="entry name" value="ANK_REP_REGION"/>
    <property type="match status" value="1"/>
</dbReference>
<gene>
    <name evidence="11" type="ORF">ACJRO7_006785</name>
</gene>
<sequence length="631" mass="69835">MDANLSIDEQEMWEQRRQRLDALIGANPSQQQHYPAQRAQTMDPLLYLAAKEGDVDKFIKALEDHCAKEGVSLGVTLEQLSPSGNTLLHAMAGSDDSLRAVINFVPDHLISRVNSNGETPLHIAARAGKTGAVELLLSRTNPRVRDSSGNSPLHEAVRNCHYEVIRQLTSKDPNPLFLQNRERKSPWCVAVETGDLKVLKLLLELLLEVLPEAPVPVETVISTTFGMPPAHVAVMYQNMDMLKEMWNKMPVLLLFNDEGNRSPLHLAAYTNYIDGVKLMMEKFPWSALKQDKEGYLPIHIACKMDHVRIVEELHQLWPDPAEFRDSRGENILHVSARYGCISTVKYVLKSPQFAHLINARDNSLNTPLHLAALHWQPSVLLLLARDGRVDHKLVNEDNMTALDVVEEAITEIDAPLRKRLTRIILAGTPRSRDLAICKGTDQSLEKEMEPPALDRLKEEANTRMVVAALVAAMTFASAMYNVFVICNSIAMYSSIIALVILLWTQINDPHVVKNALSKSRYPLLVTLAAMPLAFMAGVYVSVAKLAWLAIVVLILGSVALFIILSFSLLLYIPLGCKHPLVLRFTDLIIVVGISMSGSATAGGGTAGRPTTTPGANRDANGYRLHARSEIP</sequence>
<evidence type="ECO:0000256" key="2">
    <source>
        <dbReference type="ARBA" id="ARBA00022692"/>
    </source>
</evidence>
<feature type="domain" description="PGG" evidence="10">
    <location>
        <begin position="479"/>
        <end position="540"/>
    </location>
</feature>
<feature type="transmembrane region" description="Helical" evidence="9">
    <location>
        <begin position="546"/>
        <end position="574"/>
    </location>
</feature>